<reference evidence="4" key="1">
    <citation type="journal article" date="2021" name="Proc. Natl. Acad. Sci. U.S.A.">
        <title>Three genomes in the algal genus Volvox reveal the fate of a haploid sex-determining region after a transition to homothallism.</title>
        <authorList>
            <person name="Yamamoto K."/>
            <person name="Hamaji T."/>
            <person name="Kawai-Toyooka H."/>
            <person name="Matsuzaki R."/>
            <person name="Takahashi F."/>
            <person name="Nishimura Y."/>
            <person name="Kawachi M."/>
            <person name="Noguchi H."/>
            <person name="Minakuchi Y."/>
            <person name="Umen J.G."/>
            <person name="Toyoda A."/>
            <person name="Nozaki H."/>
        </authorList>
    </citation>
    <scope>NUCLEOTIDE SEQUENCE</scope>
    <source>
        <strain evidence="4">NIES-3786</strain>
    </source>
</reference>
<feature type="chain" id="PRO_5035153605" description="Transmembrane protein" evidence="3">
    <location>
        <begin position="30"/>
        <end position="173"/>
    </location>
</feature>
<feature type="signal peptide" evidence="3">
    <location>
        <begin position="1"/>
        <end position="29"/>
    </location>
</feature>
<dbReference type="EMBL" id="BNCP01000032">
    <property type="protein sequence ID" value="GIL85439.1"/>
    <property type="molecule type" value="Genomic_DNA"/>
</dbReference>
<evidence type="ECO:0000256" key="3">
    <source>
        <dbReference type="SAM" id="SignalP"/>
    </source>
</evidence>
<evidence type="ECO:0000313" key="4">
    <source>
        <dbReference type="EMBL" id="GIL85439.1"/>
    </source>
</evidence>
<evidence type="ECO:0000256" key="2">
    <source>
        <dbReference type="SAM" id="Phobius"/>
    </source>
</evidence>
<evidence type="ECO:0008006" key="6">
    <source>
        <dbReference type="Google" id="ProtNLM"/>
    </source>
</evidence>
<keyword evidence="5" id="KW-1185">Reference proteome</keyword>
<dbReference type="Proteomes" id="UP000747110">
    <property type="component" value="Unassembled WGS sequence"/>
</dbReference>
<proteinExistence type="predicted"/>
<evidence type="ECO:0000313" key="5">
    <source>
        <dbReference type="Proteomes" id="UP000747110"/>
    </source>
</evidence>
<organism evidence="4 5">
    <name type="scientific">Volvox reticuliferus</name>
    <dbReference type="NCBI Taxonomy" id="1737510"/>
    <lineage>
        <taxon>Eukaryota</taxon>
        <taxon>Viridiplantae</taxon>
        <taxon>Chlorophyta</taxon>
        <taxon>core chlorophytes</taxon>
        <taxon>Chlorophyceae</taxon>
        <taxon>CS clade</taxon>
        <taxon>Chlamydomonadales</taxon>
        <taxon>Volvocaceae</taxon>
        <taxon>Volvox</taxon>
    </lineage>
</organism>
<feature type="region of interest" description="Disordered" evidence="1">
    <location>
        <begin position="141"/>
        <end position="173"/>
    </location>
</feature>
<accession>A0A8J4CNR3</accession>
<evidence type="ECO:0000256" key="1">
    <source>
        <dbReference type="SAM" id="MobiDB-lite"/>
    </source>
</evidence>
<keyword evidence="2" id="KW-0812">Transmembrane</keyword>
<dbReference type="AlphaFoldDB" id="A0A8J4CNR3"/>
<comment type="caution">
    <text evidence="4">The sequence shown here is derived from an EMBL/GenBank/DDBJ whole genome shotgun (WGS) entry which is preliminary data.</text>
</comment>
<protein>
    <recommendedName>
        <fullName evidence="6">Transmembrane protein</fullName>
    </recommendedName>
</protein>
<keyword evidence="2" id="KW-0472">Membrane</keyword>
<sequence length="173" mass="18607">MKPQSRRLILLESTVVLLLILQNLRSTTADAPGTELPELSPSARHPIDEGVRSSSTSRADFTAAQRNLTAAAGVTGVMESLPHGPPSSARRVRSIIFVSVAVALGLAFGAAAYANWNLVGEVLDRLRRSWNELELPLIPLAHPGSSRSSEDADENGLSQHAALLRDYGREEHP</sequence>
<gene>
    <name evidence="4" type="ORF">Vretifemale_13946</name>
</gene>
<name>A0A8J4CNR3_9CHLO</name>
<feature type="transmembrane region" description="Helical" evidence="2">
    <location>
        <begin position="95"/>
        <end position="119"/>
    </location>
</feature>
<keyword evidence="2" id="KW-1133">Transmembrane helix</keyword>
<keyword evidence="3" id="KW-0732">Signal</keyword>
<feature type="region of interest" description="Disordered" evidence="1">
    <location>
        <begin position="30"/>
        <end position="58"/>
    </location>
</feature>